<dbReference type="FunFam" id="2.20.25.80:FF:000002">
    <property type="entry name" value="probable WRKY transcription factor 31"/>
    <property type="match status" value="1"/>
</dbReference>
<protein>
    <recommendedName>
        <fullName evidence="8">WRKY domain-containing protein</fullName>
    </recommendedName>
</protein>
<evidence type="ECO:0000256" key="1">
    <source>
        <dbReference type="ARBA" id="ARBA00004123"/>
    </source>
</evidence>
<evidence type="ECO:0000256" key="5">
    <source>
        <dbReference type="ARBA" id="ARBA00023242"/>
    </source>
</evidence>
<keyword evidence="4" id="KW-0804">Transcription</keyword>
<keyword evidence="6" id="KW-0175">Coiled coil</keyword>
<dbReference type="AlphaFoldDB" id="A0AAQ3P829"/>
<evidence type="ECO:0000256" key="2">
    <source>
        <dbReference type="ARBA" id="ARBA00023015"/>
    </source>
</evidence>
<dbReference type="InterPro" id="IPR036576">
    <property type="entry name" value="WRKY_dom_sf"/>
</dbReference>
<evidence type="ECO:0000256" key="4">
    <source>
        <dbReference type="ARBA" id="ARBA00023163"/>
    </source>
</evidence>
<evidence type="ECO:0000256" key="6">
    <source>
        <dbReference type="SAM" id="Coils"/>
    </source>
</evidence>
<dbReference type="SMART" id="SM00774">
    <property type="entry name" value="WRKY"/>
    <property type="match status" value="1"/>
</dbReference>
<keyword evidence="3" id="KW-0238">DNA-binding</keyword>
<feature type="region of interest" description="Disordered" evidence="7">
    <location>
        <begin position="159"/>
        <end position="202"/>
    </location>
</feature>
<dbReference type="Proteomes" id="UP001374535">
    <property type="component" value="Chromosome 1"/>
</dbReference>
<dbReference type="EMBL" id="CP144700">
    <property type="protein sequence ID" value="WVZ23233.1"/>
    <property type="molecule type" value="Genomic_DNA"/>
</dbReference>
<proteinExistence type="predicted"/>
<evidence type="ECO:0000259" key="8">
    <source>
        <dbReference type="PROSITE" id="PS50811"/>
    </source>
</evidence>
<keyword evidence="10" id="KW-1185">Reference proteome</keyword>
<sequence>MGRTQNPTNMEIDLSLKIDADDDDDEQKPQVHQQVKEYNHEQKMPQILDHNKEEVPEAAAGEIEDDASVVQTSFQDNTKTKELSVLQMEMESMKEENKVLRKVVEQTMKDYYDLQMKFSAIKENNKRKDHEISLSLQDIATTSGEGPSRILEILNKKIQSAPSPPNPDDDSLSESELGLSLRLQPSTSQKESDVGNKEDRKDQQLASFVSVQNKLQRTHELPGITTHAISPPNRKARVSVRARCEAATMNDGCQWRKYGQKIAKGNPCPRAYYRCTVAPGCPVRKQVQRCIDDMSILITTYEGTHNHPLPVGATAMASTASAAASFMLLDSSNPISDGTSSFTQAPLPYNTFHPLNSASNFRSINPSDPSKGVVLDLTSNLNEPLRFSTGSSSNTTTESRFSWMPNKYHGGGAMTMNNNFHKPRPVVDIHDRMWKGEESKQLDENVSAIASDPKFRVAVAAAITSLMNKESHTATHTIGTSFGPRSGQNGS</sequence>
<feature type="region of interest" description="Disordered" evidence="7">
    <location>
        <begin position="1"/>
        <end position="31"/>
    </location>
</feature>
<comment type="subcellular location">
    <subcellularLocation>
        <location evidence="1">Nucleus</location>
    </subcellularLocation>
</comment>
<name>A0AAQ3P829_VIGMU</name>
<feature type="compositionally biased region" description="Basic and acidic residues" evidence="7">
    <location>
        <begin position="190"/>
        <end position="202"/>
    </location>
</feature>
<evidence type="ECO:0000313" key="10">
    <source>
        <dbReference type="Proteomes" id="UP001374535"/>
    </source>
</evidence>
<keyword evidence="2" id="KW-0805">Transcription regulation</keyword>
<dbReference type="Pfam" id="PF03106">
    <property type="entry name" value="WRKY"/>
    <property type="match status" value="1"/>
</dbReference>
<accession>A0AAQ3P829</accession>
<dbReference type="GO" id="GO:0005634">
    <property type="term" value="C:nucleus"/>
    <property type="evidence" value="ECO:0007669"/>
    <property type="project" value="UniProtKB-SubCell"/>
</dbReference>
<evidence type="ECO:0000256" key="3">
    <source>
        <dbReference type="ARBA" id="ARBA00023125"/>
    </source>
</evidence>
<dbReference type="SUPFAM" id="SSF118290">
    <property type="entry name" value="WRKY DNA-binding domain"/>
    <property type="match status" value="1"/>
</dbReference>
<dbReference type="PROSITE" id="PS50811">
    <property type="entry name" value="WRKY"/>
    <property type="match status" value="1"/>
</dbReference>
<evidence type="ECO:0000313" key="9">
    <source>
        <dbReference type="EMBL" id="WVZ23233.1"/>
    </source>
</evidence>
<dbReference type="PANTHER" id="PTHR31429:SF86">
    <property type="entry name" value="WRKY TRANSCRIPTION FACTOR 61-RELATED"/>
    <property type="match status" value="1"/>
</dbReference>
<dbReference type="GO" id="GO:0043565">
    <property type="term" value="F:sequence-specific DNA binding"/>
    <property type="evidence" value="ECO:0007669"/>
    <property type="project" value="InterPro"/>
</dbReference>
<dbReference type="GO" id="GO:0003700">
    <property type="term" value="F:DNA-binding transcription factor activity"/>
    <property type="evidence" value="ECO:0007669"/>
    <property type="project" value="InterPro"/>
</dbReference>
<keyword evidence="5" id="KW-0539">Nucleus</keyword>
<feature type="coiled-coil region" evidence="6">
    <location>
        <begin position="83"/>
        <end position="110"/>
    </location>
</feature>
<feature type="domain" description="WRKY" evidence="8">
    <location>
        <begin position="244"/>
        <end position="310"/>
    </location>
</feature>
<reference evidence="9 10" key="1">
    <citation type="journal article" date="2023" name="Life. Sci Alliance">
        <title>Evolutionary insights into 3D genome organization and epigenetic landscape of Vigna mungo.</title>
        <authorList>
            <person name="Junaid A."/>
            <person name="Singh B."/>
            <person name="Bhatia S."/>
        </authorList>
    </citation>
    <scope>NUCLEOTIDE SEQUENCE [LARGE SCALE GENOMIC DNA]</scope>
    <source>
        <strain evidence="9">Urdbean</strain>
    </source>
</reference>
<dbReference type="PANTHER" id="PTHR31429">
    <property type="entry name" value="WRKY TRANSCRIPTION FACTOR 36-RELATED"/>
    <property type="match status" value="1"/>
</dbReference>
<evidence type="ECO:0000256" key="7">
    <source>
        <dbReference type="SAM" id="MobiDB-lite"/>
    </source>
</evidence>
<gene>
    <name evidence="9" type="ORF">V8G54_001777</name>
</gene>
<organism evidence="9 10">
    <name type="scientific">Vigna mungo</name>
    <name type="common">Black gram</name>
    <name type="synonym">Phaseolus mungo</name>
    <dbReference type="NCBI Taxonomy" id="3915"/>
    <lineage>
        <taxon>Eukaryota</taxon>
        <taxon>Viridiplantae</taxon>
        <taxon>Streptophyta</taxon>
        <taxon>Embryophyta</taxon>
        <taxon>Tracheophyta</taxon>
        <taxon>Spermatophyta</taxon>
        <taxon>Magnoliopsida</taxon>
        <taxon>eudicotyledons</taxon>
        <taxon>Gunneridae</taxon>
        <taxon>Pentapetalae</taxon>
        <taxon>rosids</taxon>
        <taxon>fabids</taxon>
        <taxon>Fabales</taxon>
        <taxon>Fabaceae</taxon>
        <taxon>Papilionoideae</taxon>
        <taxon>50 kb inversion clade</taxon>
        <taxon>NPAAA clade</taxon>
        <taxon>indigoferoid/millettioid clade</taxon>
        <taxon>Phaseoleae</taxon>
        <taxon>Vigna</taxon>
    </lineage>
</organism>
<dbReference type="InterPro" id="IPR003657">
    <property type="entry name" value="WRKY_dom"/>
</dbReference>
<dbReference type="Gene3D" id="2.20.25.80">
    <property type="entry name" value="WRKY domain"/>
    <property type="match status" value="1"/>
</dbReference>
<dbReference type="InterPro" id="IPR044810">
    <property type="entry name" value="WRKY_plant"/>
</dbReference>